<accession>G8WQC1</accession>
<proteinExistence type="predicted"/>
<name>F8JY73_STREN</name>
<evidence type="ECO:0000256" key="1">
    <source>
        <dbReference type="SAM" id="MobiDB-lite"/>
    </source>
</evidence>
<dbReference type="EMBL" id="CP003219">
    <property type="protein sequence ID" value="AEW94652.1"/>
    <property type="molecule type" value="Genomic_DNA"/>
</dbReference>
<accession>F8JY73</accession>
<sequence length="84" mass="9615">MTTKTGAKTRRVAAPAPPVDPAELRYYTPEEAVSEFRLPTTPRMLREWAYARKIPHNKLGGRIGFRLPDIRVLVERFDVPPLTK</sequence>
<feature type="region of interest" description="Disordered" evidence="1">
    <location>
        <begin position="1"/>
        <end position="20"/>
    </location>
</feature>
<evidence type="ECO:0000313" key="2">
    <source>
        <dbReference type="EMBL" id="AEW94652.1"/>
    </source>
</evidence>
<dbReference type="KEGG" id="sct:SCAT_2298"/>
<dbReference type="Proteomes" id="UP000007842">
    <property type="component" value="Chromosome"/>
</dbReference>
<dbReference type="HOGENOM" id="CLU_2526009_0_0_11"/>
<protein>
    <recommendedName>
        <fullName evidence="4">Helix-turn-helix domain-containing protein</fullName>
    </recommendedName>
</protein>
<dbReference type="KEGG" id="scy:SCATT_22810"/>
<evidence type="ECO:0000313" key="3">
    <source>
        <dbReference type="Proteomes" id="UP000007842"/>
    </source>
</evidence>
<dbReference type="AlphaFoldDB" id="F8JY73"/>
<evidence type="ECO:0008006" key="4">
    <source>
        <dbReference type="Google" id="ProtNLM"/>
    </source>
</evidence>
<dbReference type="STRING" id="1003195.SCATT_22810"/>
<keyword evidence="3" id="KW-1185">Reference proteome</keyword>
<gene>
    <name evidence="2" type="ordered locus">SCATT_22810</name>
</gene>
<dbReference type="PATRIC" id="fig|1003195.11.peg.3812"/>
<reference evidence="3" key="1">
    <citation type="submission" date="2011-12" db="EMBL/GenBank/DDBJ databases">
        <title>Complete genome sequence of Streptomyces cattleya strain DSM 46488.</title>
        <authorList>
            <person name="Ou H.-Y."/>
            <person name="Li P."/>
            <person name="Zhao C."/>
            <person name="O'Hagan D."/>
            <person name="Deng Z."/>
        </authorList>
    </citation>
    <scope>NUCLEOTIDE SEQUENCE [LARGE SCALE GENOMIC DNA]</scope>
    <source>
        <strain evidence="3">ATCC 35852 / DSM 46488 / JCM 4925 / NBRC 14057 / NRRL 8057</strain>
    </source>
</reference>
<dbReference type="RefSeq" id="WP_014143044.1">
    <property type="nucleotide sequence ID" value="NC_016111.1"/>
</dbReference>
<organism evidence="2 3">
    <name type="scientific">Streptantibioticus cattleyicolor (strain ATCC 35852 / DSM 46488 / JCM 4925 / NBRC 14057 / NRRL 8057)</name>
    <name type="common">Streptomyces cattleya</name>
    <dbReference type="NCBI Taxonomy" id="1003195"/>
    <lineage>
        <taxon>Bacteria</taxon>
        <taxon>Bacillati</taxon>
        <taxon>Actinomycetota</taxon>
        <taxon>Actinomycetes</taxon>
        <taxon>Kitasatosporales</taxon>
        <taxon>Streptomycetaceae</taxon>
        <taxon>Streptantibioticus</taxon>
    </lineage>
</organism>
<dbReference type="OrthoDB" id="4311362at2"/>